<dbReference type="InterPro" id="IPR001810">
    <property type="entry name" value="F-box_dom"/>
</dbReference>
<keyword evidence="4" id="KW-1185">Reference proteome</keyword>
<protein>
    <recommendedName>
        <fullName evidence="2">F-box domain-containing protein</fullName>
    </recommendedName>
</protein>
<dbReference type="AlphaFoldDB" id="A0AAV5VUE4"/>
<dbReference type="Proteomes" id="UP001432322">
    <property type="component" value="Unassembled WGS sequence"/>
</dbReference>
<gene>
    <name evidence="3" type="ORF">PFISCL1PPCAC_13295</name>
</gene>
<feature type="non-terminal residue" evidence="3">
    <location>
        <position position="1"/>
    </location>
</feature>
<organism evidence="3 4">
    <name type="scientific">Pristionchus fissidentatus</name>
    <dbReference type="NCBI Taxonomy" id="1538716"/>
    <lineage>
        <taxon>Eukaryota</taxon>
        <taxon>Metazoa</taxon>
        <taxon>Ecdysozoa</taxon>
        <taxon>Nematoda</taxon>
        <taxon>Chromadorea</taxon>
        <taxon>Rhabditida</taxon>
        <taxon>Rhabditina</taxon>
        <taxon>Diplogasteromorpha</taxon>
        <taxon>Diplogasteroidea</taxon>
        <taxon>Neodiplogasteridae</taxon>
        <taxon>Pristionchus</taxon>
    </lineage>
</organism>
<feature type="domain" description="F-box" evidence="2">
    <location>
        <begin position="31"/>
        <end position="53"/>
    </location>
</feature>
<evidence type="ECO:0000259" key="2">
    <source>
        <dbReference type="PROSITE" id="PS50181"/>
    </source>
</evidence>
<comment type="caution">
    <text evidence="3">The sequence shown here is derived from an EMBL/GenBank/DDBJ whole genome shotgun (WGS) entry which is preliminary data.</text>
</comment>
<proteinExistence type="predicted"/>
<feature type="region of interest" description="Disordered" evidence="1">
    <location>
        <begin position="1"/>
        <end position="27"/>
    </location>
</feature>
<dbReference type="InterPro" id="IPR036047">
    <property type="entry name" value="F-box-like_dom_sf"/>
</dbReference>
<sequence length="131" mass="15159">SRMPRTTSVEEESREVPSVEGAPMKLSKQEETSLLDLPNEMLVQIFAHLDFADRSRFRVNRRLREIESTFEERGRRKNTLVVRFPAVDNDALMSVAGCHPRRSVPSIKELIRDDFRFDVIYLSISPALKVK</sequence>
<accession>A0AAV5VUE4</accession>
<reference evidence="3" key="1">
    <citation type="submission" date="2023-10" db="EMBL/GenBank/DDBJ databases">
        <title>Genome assembly of Pristionchus species.</title>
        <authorList>
            <person name="Yoshida K."/>
            <person name="Sommer R.J."/>
        </authorList>
    </citation>
    <scope>NUCLEOTIDE SEQUENCE</scope>
    <source>
        <strain evidence="3">RS5133</strain>
    </source>
</reference>
<evidence type="ECO:0000313" key="4">
    <source>
        <dbReference type="Proteomes" id="UP001432322"/>
    </source>
</evidence>
<name>A0AAV5VUE4_9BILA</name>
<dbReference type="PROSITE" id="PS50181">
    <property type="entry name" value="FBOX"/>
    <property type="match status" value="1"/>
</dbReference>
<dbReference type="SUPFAM" id="SSF81383">
    <property type="entry name" value="F-box domain"/>
    <property type="match status" value="1"/>
</dbReference>
<dbReference type="Pfam" id="PF12937">
    <property type="entry name" value="F-box-like"/>
    <property type="match status" value="1"/>
</dbReference>
<dbReference type="EMBL" id="BTSY01000004">
    <property type="protein sequence ID" value="GMT21998.1"/>
    <property type="molecule type" value="Genomic_DNA"/>
</dbReference>
<evidence type="ECO:0000313" key="3">
    <source>
        <dbReference type="EMBL" id="GMT21998.1"/>
    </source>
</evidence>
<evidence type="ECO:0000256" key="1">
    <source>
        <dbReference type="SAM" id="MobiDB-lite"/>
    </source>
</evidence>